<dbReference type="UniPathway" id="UPA00241">
    <property type="reaction ID" value="UER00356"/>
</dbReference>
<proteinExistence type="inferred from homology"/>
<evidence type="ECO:0000256" key="3">
    <source>
        <dbReference type="ARBA" id="ARBA00022840"/>
    </source>
</evidence>
<dbReference type="KEGG" id="maer:DAI18_10340"/>
<dbReference type="CDD" id="cd02022">
    <property type="entry name" value="DPCK"/>
    <property type="match status" value="1"/>
</dbReference>
<accession>A0A2S0PAJ3</accession>
<comment type="function">
    <text evidence="5">Catalyzes the phosphorylation of the 3'-hydroxyl group of dephosphocoenzyme A to form coenzyme A.</text>
</comment>
<keyword evidence="5" id="KW-0808">Transferase</keyword>
<comment type="catalytic activity">
    <reaction evidence="5">
        <text>3'-dephospho-CoA + ATP = ADP + CoA + H(+)</text>
        <dbReference type="Rhea" id="RHEA:18245"/>
        <dbReference type="ChEBI" id="CHEBI:15378"/>
        <dbReference type="ChEBI" id="CHEBI:30616"/>
        <dbReference type="ChEBI" id="CHEBI:57287"/>
        <dbReference type="ChEBI" id="CHEBI:57328"/>
        <dbReference type="ChEBI" id="CHEBI:456216"/>
        <dbReference type="EC" id="2.7.1.24"/>
    </reaction>
</comment>
<evidence type="ECO:0000256" key="2">
    <source>
        <dbReference type="ARBA" id="ARBA00022741"/>
    </source>
</evidence>
<keyword evidence="5 7" id="KW-0418">Kinase</keyword>
<evidence type="ECO:0000313" key="7">
    <source>
        <dbReference type="EMBL" id="AVY94398.1"/>
    </source>
</evidence>
<dbReference type="GO" id="GO:0004140">
    <property type="term" value="F:dephospho-CoA kinase activity"/>
    <property type="evidence" value="ECO:0007669"/>
    <property type="project" value="UniProtKB-UniRule"/>
</dbReference>
<dbReference type="NCBIfam" id="TIGR00152">
    <property type="entry name" value="dephospho-CoA kinase"/>
    <property type="match status" value="1"/>
</dbReference>
<protein>
    <recommendedName>
        <fullName evidence="5 6">Dephospho-CoA kinase</fullName>
        <ecNumber evidence="5 6">2.7.1.24</ecNumber>
    </recommendedName>
    <alternativeName>
        <fullName evidence="5">Dephosphocoenzyme A kinase</fullName>
    </alternativeName>
</protein>
<keyword evidence="5" id="KW-0963">Cytoplasm</keyword>
<name>A0A2S0PAJ3_9NEIS</name>
<dbReference type="EC" id="2.7.1.24" evidence="5 6"/>
<dbReference type="GO" id="GO:0015937">
    <property type="term" value="P:coenzyme A biosynthetic process"/>
    <property type="evidence" value="ECO:0007669"/>
    <property type="project" value="UniProtKB-UniRule"/>
</dbReference>
<keyword evidence="3 5" id="KW-0067">ATP-binding</keyword>
<dbReference type="InterPro" id="IPR027417">
    <property type="entry name" value="P-loop_NTPase"/>
</dbReference>
<dbReference type="Gene3D" id="3.40.50.300">
    <property type="entry name" value="P-loop containing nucleotide triphosphate hydrolases"/>
    <property type="match status" value="1"/>
</dbReference>
<comment type="subcellular location">
    <subcellularLocation>
        <location evidence="5">Cytoplasm</location>
    </subcellularLocation>
</comment>
<evidence type="ECO:0000313" key="8">
    <source>
        <dbReference type="Proteomes" id="UP000244173"/>
    </source>
</evidence>
<dbReference type="InterPro" id="IPR001977">
    <property type="entry name" value="Depp_CoAkinase"/>
</dbReference>
<dbReference type="Pfam" id="PF01121">
    <property type="entry name" value="CoaE"/>
    <property type="match status" value="1"/>
</dbReference>
<evidence type="ECO:0000256" key="1">
    <source>
        <dbReference type="ARBA" id="ARBA00009018"/>
    </source>
</evidence>
<evidence type="ECO:0000256" key="6">
    <source>
        <dbReference type="NCBIfam" id="TIGR00152"/>
    </source>
</evidence>
<dbReference type="OrthoDB" id="9812943at2"/>
<dbReference type="Proteomes" id="UP000244173">
    <property type="component" value="Chromosome"/>
</dbReference>
<dbReference type="PANTHER" id="PTHR10695">
    <property type="entry name" value="DEPHOSPHO-COA KINASE-RELATED"/>
    <property type="match status" value="1"/>
</dbReference>
<evidence type="ECO:0000256" key="4">
    <source>
        <dbReference type="ARBA" id="ARBA00022993"/>
    </source>
</evidence>
<dbReference type="SUPFAM" id="SSF52540">
    <property type="entry name" value="P-loop containing nucleoside triphosphate hydrolases"/>
    <property type="match status" value="1"/>
</dbReference>
<dbReference type="PROSITE" id="PS51219">
    <property type="entry name" value="DPCK"/>
    <property type="match status" value="1"/>
</dbReference>
<dbReference type="EMBL" id="CP028519">
    <property type="protein sequence ID" value="AVY94398.1"/>
    <property type="molecule type" value="Genomic_DNA"/>
</dbReference>
<feature type="binding site" evidence="5">
    <location>
        <begin position="16"/>
        <end position="21"/>
    </location>
    <ligand>
        <name>ATP</name>
        <dbReference type="ChEBI" id="CHEBI:30616"/>
    </ligand>
</feature>
<sequence>MTKKAPFVVGLTGGIGSGKSAVADLFASHGVPVVDTDQIARDLTVAGGAAMADIVAAFGPQFALADGSLDRAAMRARVFGDEAERQRLNAILHPRINAESRRQIAASCGPYVLLVVPLLFETGGYADLCQRTLAVDCPEWMQVARVTARSGLAADQVRAIMTAQMPRDARLAQADDIVDNSGSLSSLALAVAEKHHDYLTLAAA</sequence>
<comment type="pathway">
    <text evidence="5">Cofactor biosynthesis; coenzyme A biosynthesis; CoA from (R)-pantothenate: step 5/5.</text>
</comment>
<keyword evidence="2 5" id="KW-0547">Nucleotide-binding</keyword>
<reference evidence="7 8" key="1">
    <citation type="submission" date="2018-04" db="EMBL/GenBank/DDBJ databases">
        <title>Denitrifier Microvirgula.</title>
        <authorList>
            <person name="Anderson E."/>
            <person name="Jang J."/>
            <person name="Ishii S."/>
        </authorList>
    </citation>
    <scope>NUCLEOTIDE SEQUENCE [LARGE SCALE GENOMIC DNA]</scope>
    <source>
        <strain evidence="7 8">BE2.4</strain>
    </source>
</reference>
<dbReference type="GO" id="GO:0005737">
    <property type="term" value="C:cytoplasm"/>
    <property type="evidence" value="ECO:0007669"/>
    <property type="project" value="UniProtKB-SubCell"/>
</dbReference>
<keyword evidence="4 5" id="KW-0173">Coenzyme A biosynthesis</keyword>
<gene>
    <name evidence="5" type="primary">coaE</name>
    <name evidence="7" type="ORF">DAI18_10340</name>
</gene>
<dbReference type="PANTHER" id="PTHR10695:SF46">
    <property type="entry name" value="BIFUNCTIONAL COENZYME A SYNTHASE-RELATED"/>
    <property type="match status" value="1"/>
</dbReference>
<keyword evidence="8" id="KW-1185">Reference proteome</keyword>
<dbReference type="STRING" id="1122240.GCA_000620105_00103"/>
<dbReference type="HAMAP" id="MF_00376">
    <property type="entry name" value="Dephospho_CoA_kinase"/>
    <property type="match status" value="1"/>
</dbReference>
<organism evidence="7 8">
    <name type="scientific">Microvirgula aerodenitrificans</name>
    <dbReference type="NCBI Taxonomy" id="57480"/>
    <lineage>
        <taxon>Bacteria</taxon>
        <taxon>Pseudomonadati</taxon>
        <taxon>Pseudomonadota</taxon>
        <taxon>Betaproteobacteria</taxon>
        <taxon>Neisseriales</taxon>
        <taxon>Aquaspirillaceae</taxon>
        <taxon>Microvirgula</taxon>
    </lineage>
</organism>
<comment type="similarity">
    <text evidence="1 5">Belongs to the CoaE family.</text>
</comment>
<dbReference type="AlphaFoldDB" id="A0A2S0PAJ3"/>
<dbReference type="RefSeq" id="WP_028497638.1">
    <property type="nucleotide sequence ID" value="NZ_CALFSO010000054.1"/>
</dbReference>
<dbReference type="GO" id="GO:0005524">
    <property type="term" value="F:ATP binding"/>
    <property type="evidence" value="ECO:0007669"/>
    <property type="project" value="UniProtKB-UniRule"/>
</dbReference>
<evidence type="ECO:0000256" key="5">
    <source>
        <dbReference type="HAMAP-Rule" id="MF_00376"/>
    </source>
</evidence>